<proteinExistence type="predicted"/>
<evidence type="ECO:0000256" key="5">
    <source>
        <dbReference type="ARBA" id="ARBA00023180"/>
    </source>
</evidence>
<dbReference type="GeneID" id="25902904"/>
<feature type="signal peptide" evidence="7">
    <location>
        <begin position="1"/>
        <end position="19"/>
    </location>
</feature>
<dbReference type="EMBL" id="KQ241703">
    <property type="protein sequence ID" value="KNC85401.1"/>
    <property type="molecule type" value="Genomic_DNA"/>
</dbReference>
<evidence type="ECO:0000256" key="1">
    <source>
        <dbReference type="ARBA" id="ARBA00013274"/>
    </source>
</evidence>
<dbReference type="InterPro" id="IPR002642">
    <property type="entry name" value="LysoPLipase_cat_dom"/>
</dbReference>
<dbReference type="Pfam" id="PF01735">
    <property type="entry name" value="PLA2_B"/>
    <property type="match status" value="1"/>
</dbReference>
<keyword evidence="6" id="KW-0442">Lipid degradation</keyword>
<feature type="chain" id="PRO_5005539276" description="lysophospholipase" evidence="7">
    <location>
        <begin position="20"/>
        <end position="552"/>
    </location>
</feature>
<feature type="domain" description="PLA2c" evidence="8">
    <location>
        <begin position="33"/>
        <end position="552"/>
    </location>
</feature>
<dbReference type="GO" id="GO:0004622">
    <property type="term" value="F:phosphatidylcholine lysophospholipase activity"/>
    <property type="evidence" value="ECO:0007669"/>
    <property type="project" value="UniProtKB-EC"/>
</dbReference>
<dbReference type="GO" id="GO:0046475">
    <property type="term" value="P:glycerophospholipid catabolic process"/>
    <property type="evidence" value="ECO:0007669"/>
    <property type="project" value="TreeGrafter"/>
</dbReference>
<dbReference type="GO" id="GO:0005829">
    <property type="term" value="C:cytosol"/>
    <property type="evidence" value="ECO:0007669"/>
    <property type="project" value="TreeGrafter"/>
</dbReference>
<dbReference type="EC" id="3.1.1.5" evidence="1"/>
<dbReference type="STRING" id="667725.A0A0L0G945"/>
<sequence length="552" mass="59113">MKTTATTLFTLALATVTIGVPLATNPYAPVTGQCEANAESAVTTVNITDLLEQESEWLVGRKNVTDTAWEAYITNLGLVDLDTAAVAGGAPRIALAASGGGLRAMLSGAGVFTAFDAQVPASIETKTGGILQMSTYMGGLSGGSWLVSSLLANEMPPVNEWAKTYININTTVFYPGTNDIEAVANYKRFFTQINAKEAAGFDTNLVDLWAKGMAYQILNKIPSYGNDMLLSDFQTEGPFSSFEAPFPILVAASFRPGNSAFDYGDVFDWNPYHAGSYSPNISAFIELSIVGTSYNNEELASNDGCVTRFDNLQYTFATSSAAFALPDLSRTKTAVINQVLPDILNLTVTPEGAENFTVTRMPSFITDMEGPKPYFSELPDFYLGDGGLASSGNLPLFSLLVPARGVDVAFALDNSNDNGGYPNGNALLNSQLYSQKAGVPFPEIPTEAEFTSDTSLVKQVSFFGCDEPEVPTIVYVPNHEVVYPTNTSTFQFNYTETEIDGFLANGPAMMSADPGFEDLPTCIGCLLTSFAGHTSVQCDDCLTKYCWRGAQA</sequence>
<dbReference type="SMART" id="SM00022">
    <property type="entry name" value="PLAc"/>
    <property type="match status" value="1"/>
</dbReference>
<dbReference type="PANTHER" id="PTHR10728">
    <property type="entry name" value="CYTOSOLIC PHOSPHOLIPASE A2"/>
    <property type="match status" value="1"/>
</dbReference>
<keyword evidence="4 6" id="KW-0443">Lipid metabolism</keyword>
<evidence type="ECO:0000313" key="10">
    <source>
        <dbReference type="Proteomes" id="UP000054560"/>
    </source>
</evidence>
<dbReference type="eggNOG" id="KOG1325">
    <property type="taxonomic scope" value="Eukaryota"/>
</dbReference>
<name>A0A0L0G945_9EUKA</name>
<evidence type="ECO:0000256" key="7">
    <source>
        <dbReference type="SAM" id="SignalP"/>
    </source>
</evidence>
<keyword evidence="10" id="KW-1185">Reference proteome</keyword>
<gene>
    <name evidence="9" type="ORF">SARC_02400</name>
</gene>
<evidence type="ECO:0000256" key="6">
    <source>
        <dbReference type="PROSITE-ProRule" id="PRU00555"/>
    </source>
</evidence>
<organism evidence="9 10">
    <name type="scientific">Sphaeroforma arctica JP610</name>
    <dbReference type="NCBI Taxonomy" id="667725"/>
    <lineage>
        <taxon>Eukaryota</taxon>
        <taxon>Ichthyosporea</taxon>
        <taxon>Ichthyophonida</taxon>
        <taxon>Sphaeroforma</taxon>
    </lineage>
</organism>
<dbReference type="SUPFAM" id="SSF52151">
    <property type="entry name" value="FabD/lysophospholipase-like"/>
    <property type="match status" value="1"/>
</dbReference>
<evidence type="ECO:0000256" key="2">
    <source>
        <dbReference type="ARBA" id="ARBA00022729"/>
    </source>
</evidence>
<keyword evidence="3 6" id="KW-0378">Hydrolase</keyword>
<evidence type="ECO:0000256" key="3">
    <source>
        <dbReference type="ARBA" id="ARBA00022801"/>
    </source>
</evidence>
<dbReference type="PANTHER" id="PTHR10728:SF33">
    <property type="entry name" value="LYSOPHOSPHOLIPASE 1-RELATED"/>
    <property type="match status" value="1"/>
</dbReference>
<evidence type="ECO:0000313" key="9">
    <source>
        <dbReference type="EMBL" id="KNC85401.1"/>
    </source>
</evidence>
<dbReference type="AlphaFoldDB" id="A0A0L0G945"/>
<dbReference type="OrthoDB" id="4084751at2759"/>
<evidence type="ECO:0000256" key="4">
    <source>
        <dbReference type="ARBA" id="ARBA00023098"/>
    </source>
</evidence>
<dbReference type="RefSeq" id="XP_014159302.1">
    <property type="nucleotide sequence ID" value="XM_014303827.1"/>
</dbReference>
<keyword evidence="2 7" id="KW-0732">Signal</keyword>
<dbReference type="GO" id="GO:0004623">
    <property type="term" value="F:phospholipase A2 activity"/>
    <property type="evidence" value="ECO:0007669"/>
    <property type="project" value="TreeGrafter"/>
</dbReference>
<reference evidence="9 10" key="1">
    <citation type="submission" date="2011-02" db="EMBL/GenBank/DDBJ databases">
        <title>The Genome Sequence of Sphaeroforma arctica JP610.</title>
        <authorList>
            <consortium name="The Broad Institute Genome Sequencing Platform"/>
            <person name="Russ C."/>
            <person name="Cuomo C."/>
            <person name="Young S.K."/>
            <person name="Zeng Q."/>
            <person name="Gargeya S."/>
            <person name="Alvarado L."/>
            <person name="Berlin A."/>
            <person name="Chapman S.B."/>
            <person name="Chen Z."/>
            <person name="Freedman E."/>
            <person name="Gellesch M."/>
            <person name="Goldberg J."/>
            <person name="Griggs A."/>
            <person name="Gujja S."/>
            <person name="Heilman E."/>
            <person name="Heiman D."/>
            <person name="Howarth C."/>
            <person name="Mehta T."/>
            <person name="Neiman D."/>
            <person name="Pearson M."/>
            <person name="Roberts A."/>
            <person name="Saif S."/>
            <person name="Shea T."/>
            <person name="Shenoy N."/>
            <person name="Sisk P."/>
            <person name="Stolte C."/>
            <person name="Sykes S."/>
            <person name="White J."/>
            <person name="Yandava C."/>
            <person name="Burger G."/>
            <person name="Gray M.W."/>
            <person name="Holland P.W.H."/>
            <person name="King N."/>
            <person name="Lang F.B.F."/>
            <person name="Roger A.J."/>
            <person name="Ruiz-Trillo I."/>
            <person name="Haas B."/>
            <person name="Nusbaum C."/>
            <person name="Birren B."/>
        </authorList>
    </citation>
    <scope>NUCLEOTIDE SEQUENCE [LARGE SCALE GENOMIC DNA]</scope>
    <source>
        <strain evidence="9 10">JP610</strain>
    </source>
</reference>
<evidence type="ECO:0000259" key="8">
    <source>
        <dbReference type="PROSITE" id="PS51210"/>
    </source>
</evidence>
<dbReference type="PROSITE" id="PS51210">
    <property type="entry name" value="PLA2C"/>
    <property type="match status" value="1"/>
</dbReference>
<dbReference type="InterPro" id="IPR016035">
    <property type="entry name" value="Acyl_Trfase/lysoPLipase"/>
</dbReference>
<dbReference type="Proteomes" id="UP000054560">
    <property type="component" value="Unassembled WGS sequence"/>
</dbReference>
<protein>
    <recommendedName>
        <fullName evidence="1">lysophospholipase</fullName>
        <ecNumber evidence="1">3.1.1.5</ecNumber>
    </recommendedName>
</protein>
<dbReference type="Gene3D" id="3.40.1090.10">
    <property type="entry name" value="Cytosolic phospholipase A2 catalytic domain"/>
    <property type="match status" value="1"/>
</dbReference>
<keyword evidence="5" id="KW-0325">Glycoprotein</keyword>
<accession>A0A0L0G945</accession>